<evidence type="ECO:0000256" key="1">
    <source>
        <dbReference type="SAM" id="Phobius"/>
    </source>
</evidence>
<dbReference type="InterPro" id="IPR007577">
    <property type="entry name" value="GlycoTrfase_DXD_sugar-bd_CS"/>
</dbReference>
<keyword evidence="1" id="KW-1133">Transmembrane helix</keyword>
<evidence type="ECO:0000313" key="2">
    <source>
        <dbReference type="EMBL" id="CAH8355957.1"/>
    </source>
</evidence>
<feature type="transmembrane region" description="Helical" evidence="1">
    <location>
        <begin position="20"/>
        <end position="41"/>
    </location>
</feature>
<dbReference type="InterPro" id="IPR044789">
    <property type="entry name" value="Put_A1-4-GlycosylTfrase_plant"/>
</dbReference>
<keyword evidence="1" id="KW-0472">Membrane</keyword>
<evidence type="ECO:0000313" key="3">
    <source>
        <dbReference type="Proteomes" id="UP001642260"/>
    </source>
</evidence>
<name>A0ABC8KC74_ERUVS</name>
<dbReference type="InterPro" id="IPR029044">
    <property type="entry name" value="Nucleotide-diphossugar_trans"/>
</dbReference>
<accession>A0ABC8KC74</accession>
<dbReference type="SUPFAM" id="SSF53448">
    <property type="entry name" value="Nucleotide-diphospho-sugar transferases"/>
    <property type="match status" value="1"/>
</dbReference>
<organism evidence="2 3">
    <name type="scientific">Eruca vesicaria subsp. sativa</name>
    <name type="common">Garden rocket</name>
    <name type="synonym">Eruca sativa</name>
    <dbReference type="NCBI Taxonomy" id="29727"/>
    <lineage>
        <taxon>Eukaryota</taxon>
        <taxon>Viridiplantae</taxon>
        <taxon>Streptophyta</taxon>
        <taxon>Embryophyta</taxon>
        <taxon>Tracheophyta</taxon>
        <taxon>Spermatophyta</taxon>
        <taxon>Magnoliopsida</taxon>
        <taxon>eudicotyledons</taxon>
        <taxon>Gunneridae</taxon>
        <taxon>Pentapetalae</taxon>
        <taxon>rosids</taxon>
        <taxon>malvids</taxon>
        <taxon>Brassicales</taxon>
        <taxon>Brassicaceae</taxon>
        <taxon>Brassiceae</taxon>
        <taxon>Eruca</taxon>
    </lineage>
</organism>
<reference evidence="2 3" key="1">
    <citation type="submission" date="2022-03" db="EMBL/GenBank/DDBJ databases">
        <authorList>
            <person name="Macdonald S."/>
            <person name="Ahmed S."/>
            <person name="Newling K."/>
        </authorList>
    </citation>
    <scope>NUCLEOTIDE SEQUENCE [LARGE SCALE GENOMIC DNA]</scope>
</reference>
<dbReference type="Proteomes" id="UP001642260">
    <property type="component" value="Unassembled WGS sequence"/>
</dbReference>
<proteinExistence type="predicted"/>
<keyword evidence="3" id="KW-1185">Reference proteome</keyword>
<dbReference type="EMBL" id="CAKOAT010214599">
    <property type="protein sequence ID" value="CAH8355957.1"/>
    <property type="molecule type" value="Genomic_DNA"/>
</dbReference>
<dbReference type="AlphaFoldDB" id="A0ABC8KC74"/>
<dbReference type="Pfam" id="PF04488">
    <property type="entry name" value="Gly_transf_sug"/>
    <property type="match status" value="1"/>
</dbReference>
<sequence>MEKDNSNKKSLSEQLKYTNAPVFSTAIFAFIMLLVVVGTMLSNMSLESTFFWTTPTSEVITMERKPLAPPKNSSSRYRMAWLRSHLSEFEVFKSTNLSEQFHQRVLDSLNDECEVRFFMTWFSPADYFGKREFLAVESVFKTHPQGCLMIVSGSMDSPQGSTILKPLLDLGYKVFASTPDISSLLENTPAKTWFQEMKSCKRDPGRIPLSQNLSNLARLAILYKYGG</sequence>
<gene>
    <name evidence="2" type="ORF">ERUC_LOCUS21712</name>
</gene>
<comment type="caution">
    <text evidence="2">The sequence shown here is derived from an EMBL/GenBank/DDBJ whole genome shotgun (WGS) entry which is preliminary data.</text>
</comment>
<feature type="non-terminal residue" evidence="2">
    <location>
        <position position="227"/>
    </location>
</feature>
<dbReference type="PANTHER" id="PTHR46781">
    <property type="entry name" value="ALPHA 1,4-GLYCOSYLTRANSFERASE FAMILY PROTEIN"/>
    <property type="match status" value="1"/>
</dbReference>
<keyword evidence="1" id="KW-0812">Transmembrane</keyword>
<protein>
    <submittedName>
        <fullName evidence="2">Uncharacterized protein</fullName>
    </submittedName>
</protein>
<dbReference type="PANTHER" id="PTHR46781:SF8">
    <property type="entry name" value="ALPHA 1,4-GLYCOSYLTRANSFERASE FAMILY PROTEIN"/>
    <property type="match status" value="1"/>
</dbReference>